<protein>
    <recommendedName>
        <fullName evidence="1">C-methyltransferase domain-containing protein</fullName>
    </recommendedName>
</protein>
<dbReference type="Gene3D" id="3.40.50.720">
    <property type="entry name" value="NAD(P)-binding Rossmann-like Domain"/>
    <property type="match status" value="1"/>
</dbReference>
<dbReference type="EMBL" id="AP023343">
    <property type="protein sequence ID" value="BCI88885.1"/>
    <property type="molecule type" value="Genomic_DNA"/>
</dbReference>
<dbReference type="Gene3D" id="3.40.50.150">
    <property type="entry name" value="Vaccinia Virus protein VP39"/>
    <property type="match status" value="1"/>
</dbReference>
<dbReference type="InterPro" id="IPR013691">
    <property type="entry name" value="MeTrfase_14"/>
</dbReference>
<dbReference type="SUPFAM" id="SSF53335">
    <property type="entry name" value="S-adenosyl-L-methionine-dependent methyltransferases"/>
    <property type="match status" value="1"/>
</dbReference>
<sequence length="238" mass="26377">MYAHVPDINDFTRGLAAVLKPEGSVTLEFPHLMPLIDRTQFDTIYHEHFSYLSLTTVAHIFAQAGLRVWDVEELPTHGGSLRVYGCHAGAANSTTDRVGSLLRREDEFGLTRPDTYTAFQSRADRVKDDLLAFLIEQKRAGRRVAAYGAAAKGNTLLNYAGVRPDLLPYVCDAAQSKQGKFMPGSHIPIRSPAVLRENPPDDVIILPWNIAHEVRTQLADLVHSGTRFVTAVPELSFL</sequence>
<dbReference type="InterPro" id="IPR029063">
    <property type="entry name" value="SAM-dependent_MTases_sf"/>
</dbReference>
<dbReference type="AlphaFoldDB" id="A0A7G1IGI6"/>
<organism evidence="2 3">
    <name type="scientific">Mycobacterium kansasii</name>
    <dbReference type="NCBI Taxonomy" id="1768"/>
    <lineage>
        <taxon>Bacteria</taxon>
        <taxon>Bacillati</taxon>
        <taxon>Actinomycetota</taxon>
        <taxon>Actinomycetes</taxon>
        <taxon>Mycobacteriales</taxon>
        <taxon>Mycobacteriaceae</taxon>
        <taxon>Mycobacterium</taxon>
    </lineage>
</organism>
<name>A0A7G1IGI6_MYCKA</name>
<keyword evidence="3" id="KW-1185">Reference proteome</keyword>
<feature type="domain" description="C-methyltransferase" evidence="1">
    <location>
        <begin position="75"/>
        <end position="233"/>
    </location>
</feature>
<evidence type="ECO:0000313" key="2">
    <source>
        <dbReference type="EMBL" id="BCI88885.1"/>
    </source>
</evidence>
<proteinExistence type="predicted"/>
<evidence type="ECO:0000259" key="1">
    <source>
        <dbReference type="Pfam" id="PF08484"/>
    </source>
</evidence>
<evidence type="ECO:0000313" key="3">
    <source>
        <dbReference type="Proteomes" id="UP000516380"/>
    </source>
</evidence>
<dbReference type="Proteomes" id="UP000516380">
    <property type="component" value="Chromosome"/>
</dbReference>
<dbReference type="Gene3D" id="6.10.250.3100">
    <property type="match status" value="1"/>
</dbReference>
<gene>
    <name evidence="2" type="ORF">NIIDMKKI_40910</name>
</gene>
<dbReference type="Pfam" id="PF08484">
    <property type="entry name" value="Methyltransf_14"/>
    <property type="match status" value="1"/>
</dbReference>
<accession>A0A7G1IGI6</accession>
<reference evidence="2 3" key="1">
    <citation type="submission" date="2020-07" db="EMBL/GenBank/DDBJ databases">
        <title>Mycobacterium kansasii (former subtype) with zoonotic potential isolated from diseased indoor pet cat, Japan.</title>
        <authorList>
            <person name="Fukano H."/>
            <person name="Terazono T."/>
            <person name="Hoshino Y."/>
        </authorList>
    </citation>
    <scope>NUCLEOTIDE SEQUENCE [LARGE SCALE GENOMIC DNA]</scope>
    <source>
        <strain evidence="2 3">Kuro-I</strain>
    </source>
</reference>